<sequence>FVIRQMFSCEKFKEEQPRNRAVRDTEPRKYERGERWAPPCLRGKINSGSVRRLPNLGTNTTRTEQRPEGNWSCKIRPNSELLRYEISDSRNPQKLLDKILWTLTRRTPNVQTLAQNNFIRCINNERHPNSPLLDNQLEWYMTSLKSTRALRQRILLDDTVQCLHRFTLSIERTFASIYFYRAALLRNGVHLNLLWNSANLKLELKLILRFNAFLLRVARVPLLRPRPPPQTECPSSARAALLLMLAVLLPALVLSISSQLKTREAVSGSHGFWDTALNFNGTRTDDSNRLRSGKKEGSGYSSSHEYLIATVERGCLPKAGLFPRSGTLAVPCEIVGTCPGRNPPKRDCPAQSRTSGHLNHEPLTETLNRLNCEFNGIQLCAALKRSKQDQFLIGRFRSKSNESIFPFIPIYGVEGSRCDRDRLKLSFPWQKVILLAIDQRIQTNIRMSTFTTTTNGNGRWTSTQEGPRENRKEGRRLERNFDRMTPHPPPSHLPLRTLLHPLAHVNTYTYARRQTLRFNQFNLWKEKKEKKKLFHETHIALINANLNTPLDG</sequence>
<protein>
    <submittedName>
        <fullName evidence="2">Uncharacterized protein</fullName>
    </submittedName>
</protein>
<gene>
    <name evidence="2" type="ORF">NTEN_LOCUS15447</name>
</gene>
<reference evidence="2 3" key="1">
    <citation type="submission" date="2020-02" db="EMBL/GenBank/DDBJ databases">
        <authorList>
            <person name="Ferguson B K."/>
        </authorList>
    </citation>
    <scope>NUCLEOTIDE SEQUENCE [LARGE SCALE GENOMIC DNA]</scope>
</reference>
<dbReference type="AlphaFoldDB" id="A0A6H5H3M7"/>
<feature type="non-terminal residue" evidence="2">
    <location>
        <position position="1"/>
    </location>
</feature>
<keyword evidence="3" id="KW-1185">Reference proteome</keyword>
<evidence type="ECO:0000256" key="1">
    <source>
        <dbReference type="SAM" id="MobiDB-lite"/>
    </source>
</evidence>
<proteinExistence type="predicted"/>
<organism evidence="2 3">
    <name type="scientific">Nesidiocoris tenuis</name>
    <dbReference type="NCBI Taxonomy" id="355587"/>
    <lineage>
        <taxon>Eukaryota</taxon>
        <taxon>Metazoa</taxon>
        <taxon>Ecdysozoa</taxon>
        <taxon>Arthropoda</taxon>
        <taxon>Hexapoda</taxon>
        <taxon>Insecta</taxon>
        <taxon>Pterygota</taxon>
        <taxon>Neoptera</taxon>
        <taxon>Paraneoptera</taxon>
        <taxon>Hemiptera</taxon>
        <taxon>Heteroptera</taxon>
        <taxon>Panheteroptera</taxon>
        <taxon>Cimicomorpha</taxon>
        <taxon>Miridae</taxon>
        <taxon>Dicyphina</taxon>
        <taxon>Nesidiocoris</taxon>
    </lineage>
</organism>
<dbReference type="Proteomes" id="UP000479000">
    <property type="component" value="Unassembled WGS sequence"/>
</dbReference>
<accession>A0A6H5H3M7</accession>
<feature type="non-terminal residue" evidence="2">
    <location>
        <position position="552"/>
    </location>
</feature>
<feature type="compositionally biased region" description="Polar residues" evidence="1">
    <location>
        <begin position="450"/>
        <end position="465"/>
    </location>
</feature>
<name>A0A6H5H3M7_9HEMI</name>
<evidence type="ECO:0000313" key="2">
    <source>
        <dbReference type="EMBL" id="CAB0010403.1"/>
    </source>
</evidence>
<feature type="region of interest" description="Disordered" evidence="1">
    <location>
        <begin position="450"/>
        <end position="473"/>
    </location>
</feature>
<feature type="region of interest" description="Disordered" evidence="1">
    <location>
        <begin position="48"/>
        <end position="70"/>
    </location>
</feature>
<evidence type="ECO:0000313" key="3">
    <source>
        <dbReference type="Proteomes" id="UP000479000"/>
    </source>
</evidence>
<dbReference type="EMBL" id="CADCXU010023025">
    <property type="protein sequence ID" value="CAB0010403.1"/>
    <property type="molecule type" value="Genomic_DNA"/>
</dbReference>